<evidence type="ECO:0000256" key="1">
    <source>
        <dbReference type="SAM" id="Phobius"/>
    </source>
</evidence>
<dbReference type="Proteomes" id="UP000233534">
    <property type="component" value="Chromosome"/>
</dbReference>
<organism evidence="2 4">
    <name type="scientific">Acetivibrio saccincola</name>
    <dbReference type="NCBI Taxonomy" id="1677857"/>
    <lineage>
        <taxon>Bacteria</taxon>
        <taxon>Bacillati</taxon>
        <taxon>Bacillota</taxon>
        <taxon>Clostridia</taxon>
        <taxon>Eubacteriales</taxon>
        <taxon>Oscillospiraceae</taxon>
        <taxon>Acetivibrio</taxon>
    </lineage>
</organism>
<dbReference type="OrthoDB" id="1707382at2"/>
<evidence type="ECO:0000313" key="3">
    <source>
        <dbReference type="EMBL" id="PQQ67718.1"/>
    </source>
</evidence>
<feature type="transmembrane region" description="Helical" evidence="1">
    <location>
        <begin position="138"/>
        <end position="155"/>
    </location>
</feature>
<accession>A0A2K9EF39</accession>
<dbReference type="Proteomes" id="UP000239720">
    <property type="component" value="Unassembled WGS sequence"/>
</dbReference>
<dbReference type="EMBL" id="CP025197">
    <property type="protein sequence ID" value="AUG57835.1"/>
    <property type="molecule type" value="Genomic_DNA"/>
</dbReference>
<dbReference type="EMBL" id="NEMB01000003">
    <property type="protein sequence ID" value="PQQ67718.1"/>
    <property type="molecule type" value="Genomic_DNA"/>
</dbReference>
<reference evidence="3 5" key="2">
    <citation type="journal article" date="2018" name="Syst. Appl. Microbiol.">
        <title>Characterization and high-quality draft genome sequence of Herbivorax saccincola A7, an anaerobic, alkaliphilic, thermophilic, cellulolytic, and xylanolytic bacterium.</title>
        <authorList>
            <person name="Aikawa S."/>
            <person name="Baramee S."/>
            <person name="Sermsathanaswadi J."/>
            <person name="Thianheng P."/>
            <person name="Tachaapaikoon C."/>
            <person name="Shikata A."/>
            <person name="Waeonukul R."/>
            <person name="Pason P."/>
            <person name="Ratanakhanokchai K."/>
            <person name="Kosugi A."/>
        </authorList>
    </citation>
    <scope>NUCLEOTIDE SEQUENCE [LARGE SCALE GENOMIC DNA]</scope>
    <source>
        <strain evidence="3 5">A7</strain>
    </source>
</reference>
<dbReference type="PIRSF" id="PIRSF038973">
    <property type="entry name" value="SpoIIM"/>
    <property type="match status" value="1"/>
</dbReference>
<feature type="transmembrane region" description="Helical" evidence="1">
    <location>
        <begin position="175"/>
        <end position="200"/>
    </location>
</feature>
<dbReference type="KEGG" id="hsc:HVS_09680"/>
<dbReference type="InterPro" id="IPR014196">
    <property type="entry name" value="SpoIIM"/>
</dbReference>
<dbReference type="AlphaFoldDB" id="A0A2K9EF39"/>
<feature type="transmembrane region" description="Helical" evidence="1">
    <location>
        <begin position="114"/>
        <end position="132"/>
    </location>
</feature>
<dbReference type="NCBIfam" id="TIGR02831">
    <property type="entry name" value="spo_II_M"/>
    <property type="match status" value="1"/>
</dbReference>
<keyword evidence="4" id="KW-1185">Reference proteome</keyword>
<reference evidence="2 4" key="1">
    <citation type="submission" date="2017-12" db="EMBL/GenBank/DDBJ databases">
        <title>Complete genome sequence of Herbivorax saccincola GGR1, a novel Cellulosome-producing hydrolytic bacterium in a thermophilic biogas plant, established by Illumina and Nanopore MinION sequencing.</title>
        <authorList>
            <person name="Pechtl A."/>
            <person name="Ruckert C."/>
            <person name="Koeck D.E."/>
            <person name="Maus I."/>
            <person name="Winkler A."/>
            <person name="Kalinowski J."/>
            <person name="Puhler A."/>
            <person name="Schwarz W.W."/>
            <person name="Zverlov V.V."/>
            <person name="Schluter A."/>
            <person name="Liebl W."/>
        </authorList>
    </citation>
    <scope>NUCLEOTIDE SEQUENCE [LARGE SCALE GENOMIC DNA]</scope>
    <source>
        <strain evidence="2">GGR1</strain>
        <strain evidence="4">SR1</strain>
    </source>
</reference>
<gene>
    <name evidence="2" type="primary">spoIIM</name>
    <name evidence="3" type="ORF">B9R14_13815</name>
    <name evidence="2" type="ORF">HVS_09680</name>
</gene>
<evidence type="ECO:0000313" key="4">
    <source>
        <dbReference type="Proteomes" id="UP000233534"/>
    </source>
</evidence>
<proteinExistence type="predicted"/>
<dbReference type="InterPro" id="IPR002798">
    <property type="entry name" value="SpoIIM-like"/>
</dbReference>
<keyword evidence="1" id="KW-0472">Membrane</keyword>
<dbReference type="RefSeq" id="WP_101301669.1">
    <property type="nucleotide sequence ID" value="NZ_CP025197.1"/>
</dbReference>
<evidence type="ECO:0000313" key="5">
    <source>
        <dbReference type="Proteomes" id="UP000239720"/>
    </source>
</evidence>
<feature type="transmembrane region" description="Helical" evidence="1">
    <location>
        <begin position="82"/>
        <end position="102"/>
    </location>
</feature>
<dbReference type="Pfam" id="PF01944">
    <property type="entry name" value="SpoIIM"/>
    <property type="match status" value="1"/>
</dbReference>
<sequence length="209" mass="23539">MFSKIREVIVNHIKSNINLYFFLFLAFVAGISAGAFTVNGLSPVQKKELNNYLHGFFQLFENQKVDGNEILRLSLIENMRQIAILWGLGVTIIGIPFIYILIGVRGFITGFTSGFIIEYLGLRGVLFSAITILPKELIIIPCLIALGVNGINFSLSIIKNKSNKDEKKNSLKINFFAYCFVTLTFSTVIFLGIFVESYIIPVFIRMTFT</sequence>
<keyword evidence="1" id="KW-0812">Transmembrane</keyword>
<keyword evidence="1" id="KW-1133">Transmembrane helix</keyword>
<feature type="transmembrane region" description="Helical" evidence="1">
    <location>
        <begin position="20"/>
        <end position="41"/>
    </location>
</feature>
<evidence type="ECO:0000313" key="2">
    <source>
        <dbReference type="EMBL" id="AUG57835.1"/>
    </source>
</evidence>
<protein>
    <submittedName>
        <fullName evidence="2">Stage II sporulation protein M</fullName>
    </submittedName>
</protein>
<name>A0A2K9EF39_9FIRM</name>